<name>A0AAX6MAI7_9PEZI</name>
<dbReference type="Proteomes" id="UP001369815">
    <property type="component" value="Unassembled WGS sequence"/>
</dbReference>
<dbReference type="AlphaFoldDB" id="A0AAX6MAI7"/>
<gene>
    <name evidence="1" type="ORF">Daesc_009516</name>
</gene>
<dbReference type="InterPro" id="IPR011009">
    <property type="entry name" value="Kinase-like_dom_sf"/>
</dbReference>
<organism evidence="1 2">
    <name type="scientific">Daldinia eschscholtzii</name>
    <dbReference type="NCBI Taxonomy" id="292717"/>
    <lineage>
        <taxon>Eukaryota</taxon>
        <taxon>Fungi</taxon>
        <taxon>Dikarya</taxon>
        <taxon>Ascomycota</taxon>
        <taxon>Pezizomycotina</taxon>
        <taxon>Sordariomycetes</taxon>
        <taxon>Xylariomycetidae</taxon>
        <taxon>Xylariales</taxon>
        <taxon>Hypoxylaceae</taxon>
        <taxon>Daldinia</taxon>
    </lineage>
</organism>
<sequence>MDDDDDSQYHYLRYHRDLGYSKNTPISCRHFQRPPPPKPHRQSTWFELPPGWTHWQPAIVRCPQVTVPPKWDVYNDYGRKSNELMVRDGLGTHQVEADMMWYIKGVTGIGNHVPKIHKVFSNRNSKYVFIIMDYINGDDLYALWPSATDKEKEKVAKQVDQLIRSMQTHTGTFLGPLGFSRPQVFVHPDFPPLVPMDRINYETHLDLLVTAVNAMVELGQPNYTRIRVDKLVLANMHLDPSSFIRDKKGKLWVVGWGKSGFFAPATEIAMCHYLMPARFNQIVSRLLRSWKDRRDEMTMLMAIAKWLDRHYARDRKKNDAWEASRKK</sequence>
<evidence type="ECO:0000313" key="2">
    <source>
        <dbReference type="Proteomes" id="UP001369815"/>
    </source>
</evidence>
<evidence type="ECO:0008006" key="3">
    <source>
        <dbReference type="Google" id="ProtNLM"/>
    </source>
</evidence>
<evidence type="ECO:0000313" key="1">
    <source>
        <dbReference type="EMBL" id="KAK6949436.1"/>
    </source>
</evidence>
<dbReference type="SUPFAM" id="SSF56112">
    <property type="entry name" value="Protein kinase-like (PK-like)"/>
    <property type="match status" value="1"/>
</dbReference>
<proteinExistence type="predicted"/>
<reference evidence="1 2" key="1">
    <citation type="journal article" date="2024" name="Front Chem Biol">
        <title>Unveiling the potential of Daldinia eschscholtzii MFLUCC 19-0629 through bioactivity and bioinformatics studies for enhanced sustainable agriculture production.</title>
        <authorList>
            <person name="Brooks S."/>
            <person name="Weaver J.A."/>
            <person name="Klomchit A."/>
            <person name="Alharthi S.A."/>
            <person name="Onlamun T."/>
            <person name="Nurani R."/>
            <person name="Vong T.K."/>
            <person name="Alberti F."/>
            <person name="Greco C."/>
        </authorList>
    </citation>
    <scope>NUCLEOTIDE SEQUENCE [LARGE SCALE GENOMIC DNA]</scope>
    <source>
        <strain evidence="1">MFLUCC 19-0629</strain>
    </source>
</reference>
<protein>
    <recommendedName>
        <fullName evidence="3">Aminoglycoside phosphotransferase domain-containing protein</fullName>
    </recommendedName>
</protein>
<dbReference type="EMBL" id="JBANMG010000009">
    <property type="protein sequence ID" value="KAK6949436.1"/>
    <property type="molecule type" value="Genomic_DNA"/>
</dbReference>
<accession>A0AAX6MAI7</accession>
<keyword evidence="2" id="KW-1185">Reference proteome</keyword>
<comment type="caution">
    <text evidence="1">The sequence shown here is derived from an EMBL/GenBank/DDBJ whole genome shotgun (WGS) entry which is preliminary data.</text>
</comment>